<organism evidence="2 3">
    <name type="scientific">Microcystis aeruginosa NIES-44</name>
    <dbReference type="NCBI Taxonomy" id="449439"/>
    <lineage>
        <taxon>Bacteria</taxon>
        <taxon>Bacillati</taxon>
        <taxon>Cyanobacteriota</taxon>
        <taxon>Cyanophyceae</taxon>
        <taxon>Oscillatoriophycideae</taxon>
        <taxon>Chroococcales</taxon>
        <taxon>Microcystaceae</taxon>
        <taxon>Microcystis</taxon>
    </lineage>
</organism>
<dbReference type="AlphaFoldDB" id="A0A0A1VXW8"/>
<reference evidence="3" key="1">
    <citation type="journal article" date="2015" name="Genome">
        <title>Whole Genome Sequence of the Non-Microcystin-Producing Microcystis aeruginosa Strain NIES-44.</title>
        <authorList>
            <person name="Okano K."/>
            <person name="Miyata N."/>
            <person name="Ozaki Y."/>
        </authorList>
    </citation>
    <scope>NUCLEOTIDE SEQUENCE [LARGE SCALE GENOMIC DNA]</scope>
    <source>
        <strain evidence="3">NIES-44</strain>
    </source>
</reference>
<evidence type="ECO:0000313" key="2">
    <source>
        <dbReference type="EMBL" id="GAL94662.1"/>
    </source>
</evidence>
<name>A0A0A1VXW8_MICAE</name>
<evidence type="ECO:0000256" key="1">
    <source>
        <dbReference type="SAM" id="MobiDB-lite"/>
    </source>
</evidence>
<accession>A0A0A1VXW8</accession>
<sequence length="42" mass="4262">MSIPPPKSPLRGNSIVSPERGDKRGVGTEGGGGWFAQPNGIG</sequence>
<comment type="caution">
    <text evidence="2">The sequence shown here is derived from an EMBL/GenBank/DDBJ whole genome shotgun (WGS) entry which is preliminary data.</text>
</comment>
<proteinExistence type="predicted"/>
<feature type="region of interest" description="Disordered" evidence="1">
    <location>
        <begin position="1"/>
        <end position="42"/>
    </location>
</feature>
<protein>
    <submittedName>
        <fullName evidence="2">Uncharacterized protein</fullName>
    </submittedName>
</protein>
<evidence type="ECO:0000313" key="3">
    <source>
        <dbReference type="Proteomes" id="UP000030321"/>
    </source>
</evidence>
<dbReference type="Proteomes" id="UP000030321">
    <property type="component" value="Unassembled WGS sequence"/>
</dbReference>
<gene>
    <name evidence="2" type="ORF">N44_03242</name>
</gene>
<dbReference type="EMBL" id="BBPA01000059">
    <property type="protein sequence ID" value="GAL94662.1"/>
    <property type="molecule type" value="Genomic_DNA"/>
</dbReference>